<dbReference type="Proteomes" id="UP001652680">
    <property type="component" value="Unassembled WGS sequence"/>
</dbReference>
<feature type="compositionally biased region" description="Polar residues" evidence="1">
    <location>
        <begin position="368"/>
        <end position="377"/>
    </location>
</feature>
<accession>A0A6P4ESD6</accession>
<feature type="region of interest" description="Disordered" evidence="1">
    <location>
        <begin position="219"/>
        <end position="238"/>
    </location>
</feature>
<sequence length="436" mass="50612">MAMNILKKSRVLNQNCLREKIRELSPLLRNLDWPPSKDSVFRATWSYYACGCQERLSSIRRRIEQNARMVAPNKRTSTPLPVDLKLPFNEGQLPAGLDEDEHIYRELVSCFRNAESTGSMKRTPPKRSKIQRSFDVSKFSTPEQWINWKREEQQVGQLMEKSFDPYLKEEMSKKLQHLKKLTNRRPLVEVPIEKEIKEKPKLSLSKKRKSRLKYIDKSMSGTNESTNTPTKPIDKYKTPLNSGKTFLKSADQYNPASSSSTTYTNLEEKYNDLLNSTKTPANLVDKYKLPPSLRKTPTKLAEKYKLSPNLSKTYTKLADKYEFPSSSRKNHTILSENYKVPSSSRKTPPKFAEKYKVPSKSSKTSTKLAENNNLTPNLSKTYTKLADKYEFPPSSRKNHKILSENYKLSSSSRKIPAKFAEYKYRQFKIKAIYYYS</sequence>
<dbReference type="AlphaFoldDB" id="A0A6P4ESD6"/>
<evidence type="ECO:0000313" key="2">
    <source>
        <dbReference type="EnsemblMetazoa" id="XP_016976106.1"/>
    </source>
</evidence>
<dbReference type="GeneID" id="108042380"/>
<reference evidence="2" key="3">
    <citation type="submission" date="2025-05" db="UniProtKB">
        <authorList>
            <consortium name="EnsemblMetazoa"/>
        </authorList>
    </citation>
    <scope>IDENTIFICATION</scope>
</reference>
<reference evidence="3" key="1">
    <citation type="journal article" date="2021" name="Elife">
        <title>Highly contiguous assemblies of 101 drosophilid genomes.</title>
        <authorList>
            <person name="Kim B.Y."/>
            <person name="Wang J.R."/>
            <person name="Miller D.E."/>
            <person name="Barmina O."/>
            <person name="Delaney E."/>
            <person name="Thompson A."/>
            <person name="Comeault A.A."/>
            <person name="Peede D."/>
            <person name="D'Agostino E.R."/>
            <person name="Pelaez J."/>
            <person name="Aguilar J.M."/>
            <person name="Haji D."/>
            <person name="Matsunaga T."/>
            <person name="Armstrong E.E."/>
            <person name="Zych M."/>
            <person name="Ogawa Y."/>
            <person name="Stamenkovic-Radak M."/>
            <person name="Jelic M."/>
            <person name="Veselinovic M.S."/>
            <person name="Tanaskovic M."/>
            <person name="Eric P."/>
            <person name="Gao J.J."/>
            <person name="Katoh T.K."/>
            <person name="Toda M.J."/>
            <person name="Watabe H."/>
            <person name="Watada M."/>
            <person name="Davis J.S."/>
            <person name="Moyle L.C."/>
            <person name="Manoli G."/>
            <person name="Bertolini E."/>
            <person name="Kostal V."/>
            <person name="Hawley R.S."/>
            <person name="Takahashi A."/>
            <person name="Jones C.D."/>
            <person name="Price D.K."/>
            <person name="Whiteman N."/>
            <person name="Kopp A."/>
            <person name="Matute D.R."/>
            <person name="Petrov D.A."/>
        </authorList>
    </citation>
    <scope>NUCLEOTIDE SEQUENCE [LARGE SCALE GENOMIC DNA]</scope>
</reference>
<feature type="region of interest" description="Disordered" evidence="1">
    <location>
        <begin position="334"/>
        <end position="377"/>
    </location>
</feature>
<evidence type="ECO:0000313" key="3">
    <source>
        <dbReference type="Proteomes" id="UP001652680"/>
    </source>
</evidence>
<dbReference type="EnsemblMetazoa" id="XM_017120617.1">
    <property type="protein sequence ID" value="XP_016976106.1"/>
    <property type="gene ID" value="LOC108042380"/>
</dbReference>
<evidence type="ECO:0000256" key="1">
    <source>
        <dbReference type="SAM" id="MobiDB-lite"/>
    </source>
</evidence>
<dbReference type="RefSeq" id="XP_016976106.1">
    <property type="nucleotide sequence ID" value="XM_017120617.1"/>
</dbReference>
<name>A0A6P4ESD6_DRORH</name>
<feature type="compositionally biased region" description="Polar residues" evidence="1">
    <location>
        <begin position="219"/>
        <end position="230"/>
    </location>
</feature>
<evidence type="ECO:0000313" key="4">
    <source>
        <dbReference type="RefSeq" id="XP_016976106.1"/>
    </source>
</evidence>
<reference evidence="4" key="2">
    <citation type="submission" date="2025-04" db="UniProtKB">
        <authorList>
            <consortium name="RefSeq"/>
        </authorList>
    </citation>
    <scope>IDENTIFICATION</scope>
</reference>
<organism evidence="4">
    <name type="scientific">Drosophila rhopaloa</name>
    <name type="common">Fruit fly</name>
    <dbReference type="NCBI Taxonomy" id="1041015"/>
    <lineage>
        <taxon>Eukaryota</taxon>
        <taxon>Metazoa</taxon>
        <taxon>Ecdysozoa</taxon>
        <taxon>Arthropoda</taxon>
        <taxon>Hexapoda</taxon>
        <taxon>Insecta</taxon>
        <taxon>Pterygota</taxon>
        <taxon>Neoptera</taxon>
        <taxon>Endopterygota</taxon>
        <taxon>Diptera</taxon>
        <taxon>Brachycera</taxon>
        <taxon>Muscomorpha</taxon>
        <taxon>Ephydroidea</taxon>
        <taxon>Drosophilidae</taxon>
        <taxon>Drosophila</taxon>
        <taxon>Sophophora</taxon>
    </lineage>
</organism>
<protein>
    <submittedName>
        <fullName evidence="4">Uncharacterized protein LOC108042380</fullName>
    </submittedName>
</protein>
<proteinExistence type="predicted"/>
<gene>
    <name evidence="4" type="primary">LOC108042380</name>
    <name evidence="2" type="synonym">108042380</name>
</gene>
<keyword evidence="3" id="KW-1185">Reference proteome</keyword>
<dbReference type="OrthoDB" id="7868721at2759"/>
<feature type="compositionally biased region" description="Polar residues" evidence="1">
    <location>
        <begin position="334"/>
        <end position="346"/>
    </location>
</feature>